<feature type="domain" description="RING-type" evidence="7">
    <location>
        <begin position="72"/>
        <end position="113"/>
    </location>
</feature>
<dbReference type="Pfam" id="PF00628">
    <property type="entry name" value="PHD"/>
    <property type="match status" value="1"/>
</dbReference>
<reference evidence="8" key="1">
    <citation type="submission" date="2020-08" db="EMBL/GenBank/DDBJ databases">
        <title>Multicomponent nature underlies the extraordinary mechanical properties of spider dragline silk.</title>
        <authorList>
            <person name="Kono N."/>
            <person name="Nakamura H."/>
            <person name="Mori M."/>
            <person name="Yoshida Y."/>
            <person name="Ohtoshi R."/>
            <person name="Malay A.D."/>
            <person name="Moran D.A.P."/>
            <person name="Tomita M."/>
            <person name="Numata K."/>
            <person name="Arakawa K."/>
        </authorList>
    </citation>
    <scope>NUCLEOTIDE SEQUENCE</scope>
</reference>
<sequence>SIEIQVMSDENDSALYDAEYSDSDLDSDEEDEIDSSENSEVSDGEDDTDEEEVEVQATGVSSSEDNGEHESCPVCLNRFIGQDLGSPENCEHVFCLVCIIEWSKNINTCPIDRTEFNYVHLKTKPGGKVLKKIKVKVRPKEPEDALQEDVTLCEICHLGDQPDRLLLCDGCDLAFHLQCLDPPLFHVPINEWYCPSCAPVLENCAVAGPSTSRYQRIIPRTRTSENVRVRVQNKRTQAGVRRSVSSVSPSKPRKRKRRTYRRCIKKVVKLARTKKHLVETGKGKSCSANTAVIVTYRRKRYRRRKRRKIETKNTSTSKPYSVKDRSKAKAGSSSAASGSSCSLFGNKDQLMDFNECYHEDVPGPSNWKPEKKKEASSSFNLLDTIMAGQKMLHTKSENVVINTDGSLILKENKMKNKSLVKEPSTFENSKTYNTKLQNAVKANELSKDCKIKEKTATKKLDSFDKSKSVAPSGSSSLGAIPKVQNKDCEKMSPMLLAALARRKENDRANMSVSNMKDNKRVSFSDEKKYFESEYISVENNTELERENQNSSLECSKLQNNKFKSETDRRILENKKENDSVNLNSNCSLNSKLNFNPCDSHSFETKQSFKMEQSYSIDEQCVKRETGSFLKNRSMENVYSRIATFSDDDSIMDMNPSQSLLQTDSNQSTLLLNNTKNLHVNIKEEPNLSSEESDLEESQSLISPFKMQQENLPSLFSSSSRPKKSEANIKKEFALTNNDYSINYLEKDFSVCKSNFQPVKSMQRVECPQSLIQTATDIDSTQRKIVTGKCFKKELLSSDEETNFLNSNSCSKSANKLLDKQVKIKDEPPSSDERRHMSLVAQFTNDLSNNRHTRRSPMQNFDLSHTKTSDINSKIAEFTCDSNDISCTQLAESFSLFNYEADDLPCTQLSEHHSKVQLDNLPCTQLAENHFQETFDDMPCTQLAEHRSEEQLANFLCTQLAENHFWKPSDDLPSTQLAKHSSKVQINNLPCTLLAENSSKEMNDLPCTQLVGCSKEQLDNLPWTQLAEHHFQKNPDDLPCTQLSEHCSKEQPDNLPCTQLAEHSSKELTDDFPCTQLAEHCSKEQPDNLPCTQLAKPHFQKPLDDLP</sequence>
<organism evidence="8 9">
    <name type="scientific">Trichonephila inaurata madagascariensis</name>
    <dbReference type="NCBI Taxonomy" id="2747483"/>
    <lineage>
        <taxon>Eukaryota</taxon>
        <taxon>Metazoa</taxon>
        <taxon>Ecdysozoa</taxon>
        <taxon>Arthropoda</taxon>
        <taxon>Chelicerata</taxon>
        <taxon>Arachnida</taxon>
        <taxon>Araneae</taxon>
        <taxon>Araneomorphae</taxon>
        <taxon>Entelegynae</taxon>
        <taxon>Araneoidea</taxon>
        <taxon>Nephilidae</taxon>
        <taxon>Trichonephila</taxon>
        <taxon>Trichonephila inaurata</taxon>
    </lineage>
</organism>
<feature type="region of interest" description="Disordered" evidence="5">
    <location>
        <begin position="297"/>
        <end position="340"/>
    </location>
</feature>
<dbReference type="PROSITE" id="PS50016">
    <property type="entry name" value="ZF_PHD_2"/>
    <property type="match status" value="1"/>
</dbReference>
<dbReference type="Proteomes" id="UP000886998">
    <property type="component" value="Unassembled WGS sequence"/>
</dbReference>
<evidence type="ECO:0000256" key="2">
    <source>
        <dbReference type="ARBA" id="ARBA00022771"/>
    </source>
</evidence>
<keyword evidence="1" id="KW-0479">Metal-binding</keyword>
<dbReference type="PROSITE" id="PS50089">
    <property type="entry name" value="ZF_RING_2"/>
    <property type="match status" value="1"/>
</dbReference>
<comment type="caution">
    <text evidence="8">The sequence shown here is derived from an EMBL/GenBank/DDBJ whole genome shotgun (WGS) entry which is preliminary data.</text>
</comment>
<dbReference type="PROSITE" id="PS01359">
    <property type="entry name" value="ZF_PHD_1"/>
    <property type="match status" value="1"/>
</dbReference>
<dbReference type="InterPro" id="IPR019786">
    <property type="entry name" value="Zinc_finger_PHD-type_CS"/>
</dbReference>
<evidence type="ECO:0000313" key="8">
    <source>
        <dbReference type="EMBL" id="GFY61502.1"/>
    </source>
</evidence>
<evidence type="ECO:0000259" key="6">
    <source>
        <dbReference type="PROSITE" id="PS50016"/>
    </source>
</evidence>
<dbReference type="Pfam" id="PF13639">
    <property type="entry name" value="zf-RING_2"/>
    <property type="match status" value="1"/>
</dbReference>
<dbReference type="InterPro" id="IPR011011">
    <property type="entry name" value="Znf_FYVE_PHD"/>
</dbReference>
<dbReference type="SUPFAM" id="SSF57903">
    <property type="entry name" value="FYVE/PHD zinc finger"/>
    <property type="match status" value="1"/>
</dbReference>
<keyword evidence="9" id="KW-1185">Reference proteome</keyword>
<dbReference type="OrthoDB" id="6437949at2759"/>
<dbReference type="InterPro" id="IPR017907">
    <property type="entry name" value="Znf_RING_CS"/>
</dbReference>
<dbReference type="InterPro" id="IPR001841">
    <property type="entry name" value="Znf_RING"/>
</dbReference>
<feature type="non-terminal residue" evidence="8">
    <location>
        <position position="1106"/>
    </location>
</feature>
<protein>
    <submittedName>
        <fullName evidence="8">PHD and RING finger domain-containing protein 1</fullName>
    </submittedName>
</protein>
<evidence type="ECO:0000256" key="4">
    <source>
        <dbReference type="PROSITE-ProRule" id="PRU00175"/>
    </source>
</evidence>
<dbReference type="GO" id="GO:0008270">
    <property type="term" value="F:zinc ion binding"/>
    <property type="evidence" value="ECO:0007669"/>
    <property type="project" value="UniProtKB-KW"/>
</dbReference>
<feature type="compositionally biased region" description="Low complexity" evidence="5">
    <location>
        <begin position="240"/>
        <end position="250"/>
    </location>
</feature>
<dbReference type="PANTHER" id="PTHR12618:SF20">
    <property type="entry name" value="PHD AND RING FINGER DOMAIN-CONTAINING PROTEIN 1"/>
    <property type="match status" value="1"/>
</dbReference>
<keyword evidence="3" id="KW-0862">Zinc</keyword>
<feature type="region of interest" description="Disordered" evidence="5">
    <location>
        <begin position="1"/>
        <end position="70"/>
    </location>
</feature>
<dbReference type="SUPFAM" id="SSF57850">
    <property type="entry name" value="RING/U-box"/>
    <property type="match status" value="1"/>
</dbReference>
<evidence type="ECO:0000256" key="3">
    <source>
        <dbReference type="ARBA" id="ARBA00022833"/>
    </source>
</evidence>
<name>A0A8X7CCP6_9ARAC</name>
<dbReference type="InterPro" id="IPR047157">
    <property type="entry name" value="PHRF1/Atg35"/>
</dbReference>
<accession>A0A8X7CCP6</accession>
<feature type="non-terminal residue" evidence="8">
    <location>
        <position position="1"/>
    </location>
</feature>
<dbReference type="SMART" id="SM00249">
    <property type="entry name" value="PHD"/>
    <property type="match status" value="1"/>
</dbReference>
<feature type="compositionally biased region" description="Low complexity" evidence="5">
    <location>
        <begin position="329"/>
        <end position="340"/>
    </location>
</feature>
<feature type="compositionally biased region" description="Acidic residues" evidence="5">
    <location>
        <begin position="19"/>
        <end position="54"/>
    </location>
</feature>
<feature type="compositionally biased region" description="Basic residues" evidence="5">
    <location>
        <begin position="297"/>
        <end position="309"/>
    </location>
</feature>
<evidence type="ECO:0000256" key="5">
    <source>
        <dbReference type="SAM" id="MobiDB-lite"/>
    </source>
</evidence>
<evidence type="ECO:0000313" key="9">
    <source>
        <dbReference type="Proteomes" id="UP000886998"/>
    </source>
</evidence>
<dbReference type="AlphaFoldDB" id="A0A8X7CCP6"/>
<dbReference type="Gene3D" id="3.30.40.10">
    <property type="entry name" value="Zinc/RING finger domain, C3HC4 (zinc finger)"/>
    <property type="match status" value="2"/>
</dbReference>
<dbReference type="PROSITE" id="PS00518">
    <property type="entry name" value="ZF_RING_1"/>
    <property type="match status" value="1"/>
</dbReference>
<dbReference type="InterPro" id="IPR013083">
    <property type="entry name" value="Znf_RING/FYVE/PHD"/>
</dbReference>
<feature type="domain" description="PHD-type" evidence="6">
    <location>
        <begin position="150"/>
        <end position="200"/>
    </location>
</feature>
<evidence type="ECO:0000259" key="7">
    <source>
        <dbReference type="PROSITE" id="PS50089"/>
    </source>
</evidence>
<feature type="region of interest" description="Disordered" evidence="5">
    <location>
        <begin position="233"/>
        <end position="259"/>
    </location>
</feature>
<dbReference type="InterPro" id="IPR019787">
    <property type="entry name" value="Znf_PHD-finger"/>
</dbReference>
<keyword evidence="2 4" id="KW-0863">Zinc-finger</keyword>
<dbReference type="EMBL" id="BMAV01013671">
    <property type="protein sequence ID" value="GFY61502.1"/>
    <property type="molecule type" value="Genomic_DNA"/>
</dbReference>
<dbReference type="SMART" id="SM00184">
    <property type="entry name" value="RING"/>
    <property type="match status" value="2"/>
</dbReference>
<dbReference type="InterPro" id="IPR001965">
    <property type="entry name" value="Znf_PHD"/>
</dbReference>
<evidence type="ECO:0000256" key="1">
    <source>
        <dbReference type="ARBA" id="ARBA00022723"/>
    </source>
</evidence>
<dbReference type="PANTHER" id="PTHR12618">
    <property type="entry name" value="PHD AND RING FINGER DOMAIN-CONTAINING PROTEIN 1"/>
    <property type="match status" value="1"/>
</dbReference>
<proteinExistence type="predicted"/>
<gene>
    <name evidence="8" type="primary">Phrf1</name>
    <name evidence="8" type="ORF">TNIN_275631</name>
</gene>